<dbReference type="CDD" id="cd11378">
    <property type="entry name" value="DUF296"/>
    <property type="match status" value="1"/>
</dbReference>
<feature type="domain" description="PPC" evidence="1">
    <location>
        <begin position="6"/>
        <end position="155"/>
    </location>
</feature>
<dbReference type="Gene3D" id="3.30.1330.80">
    <property type="entry name" value="Hypothetical protein, similar to alpha- acetolactate decarboxylase, domain 2"/>
    <property type="match status" value="1"/>
</dbReference>
<dbReference type="AlphaFoldDB" id="A0A101RN98"/>
<organism evidence="2 3">
    <name type="scientific">Streptomyces canus</name>
    <dbReference type="NCBI Taxonomy" id="58343"/>
    <lineage>
        <taxon>Bacteria</taxon>
        <taxon>Bacillati</taxon>
        <taxon>Actinomycetota</taxon>
        <taxon>Actinomycetes</taxon>
        <taxon>Kitasatosporales</taxon>
        <taxon>Streptomycetaceae</taxon>
        <taxon>Streptomyces</taxon>
        <taxon>Streptomyces aurantiacus group</taxon>
    </lineage>
</organism>
<evidence type="ECO:0000313" key="2">
    <source>
        <dbReference type="EMBL" id="KUN58794.1"/>
    </source>
</evidence>
<dbReference type="InterPro" id="IPR005175">
    <property type="entry name" value="PPC_dom"/>
</dbReference>
<dbReference type="EMBL" id="LMWU01000055">
    <property type="protein sequence ID" value="KUN58794.1"/>
    <property type="molecule type" value="Genomic_DNA"/>
</dbReference>
<gene>
    <name evidence="2" type="ORF">AQJ46_41690</name>
</gene>
<evidence type="ECO:0000259" key="1">
    <source>
        <dbReference type="PROSITE" id="PS51742"/>
    </source>
</evidence>
<dbReference type="STRING" id="58343.AQJ46_41690"/>
<comment type="caution">
    <text evidence="2">The sequence shown here is derived from an EMBL/GenBank/DDBJ whole genome shotgun (WGS) entry which is preliminary data.</text>
</comment>
<reference evidence="2 3" key="1">
    <citation type="submission" date="2015-10" db="EMBL/GenBank/DDBJ databases">
        <title>Draft genome sequence of Streptomyces canus DSM 40017, type strain for the species Streptomyces canus.</title>
        <authorList>
            <person name="Ruckert C."/>
            <person name="Winkler A."/>
            <person name="Kalinowski J."/>
            <person name="Kampfer P."/>
            <person name="Glaeser S."/>
        </authorList>
    </citation>
    <scope>NUCLEOTIDE SEQUENCE [LARGE SCALE GENOMIC DNA]</scope>
    <source>
        <strain evidence="2 3">DSM 40017</strain>
    </source>
</reference>
<keyword evidence="2" id="KW-0238">DNA-binding</keyword>
<protein>
    <submittedName>
        <fullName evidence="2">DNA-binding protein</fullName>
    </submittedName>
</protein>
<accession>A0A101RN98</accession>
<proteinExistence type="predicted"/>
<name>A0A101RN98_9ACTN</name>
<dbReference type="SUPFAM" id="SSF117856">
    <property type="entry name" value="AF0104/ALDC/Ptd012-like"/>
    <property type="match status" value="1"/>
</dbReference>
<dbReference type="RefSeq" id="WP_059210556.1">
    <property type="nucleotide sequence ID" value="NZ_KQ948674.1"/>
</dbReference>
<dbReference type="PROSITE" id="PS51742">
    <property type="entry name" value="PPC"/>
    <property type="match status" value="1"/>
</dbReference>
<dbReference type="GO" id="GO:0003677">
    <property type="term" value="F:DNA binding"/>
    <property type="evidence" value="ECO:0007669"/>
    <property type="project" value="UniProtKB-KW"/>
</dbReference>
<sequence>MRTTAITVGRQIMVVLEHGEDFYTGLAEACAKHGIQSGYIPSFVGGFRSARLVGDCKPLENPDAPLWEHVEVEHLEALGGGTLAWNAEDNELAPHVHVAAGIKDASANGRVSHLLDATVQFICEIPVVEIIGTSAGPALTRSRDPHQFGGEVPILGFGPQR</sequence>
<dbReference type="Pfam" id="PF03479">
    <property type="entry name" value="PCC"/>
    <property type="match status" value="1"/>
</dbReference>
<evidence type="ECO:0000313" key="3">
    <source>
        <dbReference type="Proteomes" id="UP000053669"/>
    </source>
</evidence>
<dbReference type="Proteomes" id="UP000053669">
    <property type="component" value="Unassembled WGS sequence"/>
</dbReference>